<evidence type="ECO:0000313" key="1">
    <source>
        <dbReference type="EMBL" id="WZW87588.1"/>
    </source>
</evidence>
<evidence type="ECO:0008006" key="3">
    <source>
        <dbReference type="Google" id="ProtNLM"/>
    </source>
</evidence>
<proteinExistence type="predicted"/>
<reference evidence="1 2" key="1">
    <citation type="submission" date="2024-03" db="EMBL/GenBank/DDBJ databases">
        <title>Complete Genome Sequence and Annotation of Ignatzschineria larvae DSM 13226.</title>
        <authorList>
            <person name="Cantrell E."/>
            <person name="Burcham Z.M."/>
        </authorList>
    </citation>
    <scope>NUCLEOTIDE SEQUENCE [LARGE SCALE GENOMIC DNA]</scope>
    <source>
        <strain evidence="1 2">DSM 13226</strain>
    </source>
</reference>
<accession>A0ABZ3C0P5</accession>
<name>A0ABZ3C0P5_9GAMM</name>
<evidence type="ECO:0000313" key="2">
    <source>
        <dbReference type="Proteomes" id="UP001449178"/>
    </source>
</evidence>
<gene>
    <name evidence="1" type="ORF">WMO13_09485</name>
</gene>
<dbReference type="RefSeq" id="WP_026879532.1">
    <property type="nucleotide sequence ID" value="NZ_CP150637.1"/>
</dbReference>
<protein>
    <recommendedName>
        <fullName evidence="3">Transposase DDE domain-containing protein</fullName>
    </recommendedName>
</protein>
<organism evidence="1 2">
    <name type="scientific">Ignatzschineria larvae DSM 13226</name>
    <dbReference type="NCBI Taxonomy" id="1111732"/>
    <lineage>
        <taxon>Bacteria</taxon>
        <taxon>Pseudomonadati</taxon>
        <taxon>Pseudomonadota</taxon>
        <taxon>Gammaproteobacteria</taxon>
        <taxon>Cardiobacteriales</taxon>
        <taxon>Ignatzschineriaceae</taxon>
        <taxon>Ignatzschineria</taxon>
    </lineage>
</organism>
<dbReference type="Proteomes" id="UP001449178">
    <property type="component" value="Chromosome"/>
</dbReference>
<dbReference type="EMBL" id="CP150637">
    <property type="protein sequence ID" value="WZW87588.1"/>
    <property type="molecule type" value="Genomic_DNA"/>
</dbReference>
<keyword evidence="2" id="KW-1185">Reference proteome</keyword>
<sequence>MFHKKINRIAGTNDPVLPVIPRRQVWHLKCRDQSIAERLRIAHLRARGYSGLANIPSRRESALFRITKKINLIAGANDLVPLSIVGR</sequence>